<evidence type="ECO:0000313" key="2">
    <source>
        <dbReference type="Proteomes" id="UP001431199"/>
    </source>
</evidence>
<gene>
    <name evidence="1" type="ORF">N5B56_04265</name>
</gene>
<dbReference type="RefSeq" id="WP_260978450.1">
    <property type="nucleotide sequence ID" value="NZ_JAODBU010000003.1"/>
</dbReference>
<keyword evidence="2" id="KW-1185">Reference proteome</keyword>
<proteinExistence type="predicted"/>
<name>A0ABT2LYD9_9FIRM</name>
<comment type="caution">
    <text evidence="1">The sequence shown here is derived from an EMBL/GenBank/DDBJ whole genome shotgun (WGS) entry which is preliminary data.</text>
</comment>
<organism evidence="1 2">
    <name type="scientific">Eubacterium album</name>
    <dbReference type="NCBI Taxonomy" id="2978477"/>
    <lineage>
        <taxon>Bacteria</taxon>
        <taxon>Bacillati</taxon>
        <taxon>Bacillota</taxon>
        <taxon>Clostridia</taxon>
        <taxon>Eubacteriales</taxon>
        <taxon>Eubacteriaceae</taxon>
        <taxon>Eubacterium</taxon>
    </lineage>
</organism>
<evidence type="ECO:0000313" key="1">
    <source>
        <dbReference type="EMBL" id="MCT7398304.1"/>
    </source>
</evidence>
<reference evidence="1" key="1">
    <citation type="submission" date="2022-09" db="EMBL/GenBank/DDBJ databases">
        <title>Eubacterium sp. LFL-14 isolated from human feces.</title>
        <authorList>
            <person name="Liu F."/>
        </authorList>
    </citation>
    <scope>NUCLEOTIDE SEQUENCE</scope>
    <source>
        <strain evidence="1">LFL-14</strain>
    </source>
</reference>
<sequence>MLTGSPGISHVVNYSGGAVTYVGQRQILTSYGSGLALPTIKLTNSLTY</sequence>
<protein>
    <submittedName>
        <fullName evidence="1">Uncharacterized protein</fullName>
    </submittedName>
</protein>
<dbReference type="EMBL" id="JAODBU010000003">
    <property type="protein sequence ID" value="MCT7398304.1"/>
    <property type="molecule type" value="Genomic_DNA"/>
</dbReference>
<dbReference type="Proteomes" id="UP001431199">
    <property type="component" value="Unassembled WGS sequence"/>
</dbReference>
<accession>A0ABT2LYD9</accession>